<feature type="domain" description="Aminotransferase class V" evidence="2">
    <location>
        <begin position="108"/>
        <end position="292"/>
    </location>
</feature>
<evidence type="ECO:0000313" key="3">
    <source>
        <dbReference type="EMBL" id="OBU11119.1"/>
    </source>
</evidence>
<evidence type="ECO:0000256" key="1">
    <source>
        <dbReference type="ARBA" id="ARBA00022898"/>
    </source>
</evidence>
<evidence type="ECO:0000259" key="2">
    <source>
        <dbReference type="Pfam" id="PF00266"/>
    </source>
</evidence>
<dbReference type="PANTHER" id="PTHR43586:SF8">
    <property type="entry name" value="CYSTEINE DESULFURASE 1, CHLOROPLASTIC"/>
    <property type="match status" value="1"/>
</dbReference>
<keyword evidence="3" id="KW-0032">Aminotransferase</keyword>
<dbReference type="Gene3D" id="3.40.640.10">
    <property type="entry name" value="Type I PLP-dependent aspartate aminotransferase-like (Major domain)"/>
    <property type="match status" value="1"/>
</dbReference>
<gene>
    <name evidence="3" type="ORF">AYY18_04105</name>
</gene>
<dbReference type="Pfam" id="PF00266">
    <property type="entry name" value="Aminotran_5"/>
    <property type="match status" value="1"/>
</dbReference>
<keyword evidence="4" id="KW-1185">Reference proteome</keyword>
<dbReference type="Gene3D" id="3.90.1150.10">
    <property type="entry name" value="Aspartate Aminotransferase, domain 1"/>
    <property type="match status" value="1"/>
</dbReference>
<dbReference type="AlphaFoldDB" id="A0A1B8HNR9"/>
<dbReference type="InterPro" id="IPR015421">
    <property type="entry name" value="PyrdxlP-dep_Trfase_major"/>
</dbReference>
<dbReference type="InterPro" id="IPR015422">
    <property type="entry name" value="PyrdxlP-dep_Trfase_small"/>
</dbReference>
<reference evidence="4" key="1">
    <citation type="submission" date="2016-06" db="EMBL/GenBank/DDBJ databases">
        <authorList>
            <person name="Butler K."/>
        </authorList>
    </citation>
    <scope>NUCLEOTIDE SEQUENCE [LARGE SCALE GENOMIC DNA]</scope>
    <source>
        <strain evidence="4">GCSL-Mp20</strain>
    </source>
</reference>
<dbReference type="Proteomes" id="UP000092377">
    <property type="component" value="Unassembled WGS sequence"/>
</dbReference>
<dbReference type="PANTHER" id="PTHR43586">
    <property type="entry name" value="CYSTEINE DESULFURASE"/>
    <property type="match status" value="1"/>
</dbReference>
<proteinExistence type="predicted"/>
<comment type="caution">
    <text evidence="3">The sequence shown here is derived from an EMBL/GenBank/DDBJ whole genome shotgun (WGS) entry which is preliminary data.</text>
</comment>
<sequence>MLNKYKMFTRKEQNEIKNKFYFVDKDISGNYRLYFNNSGGSFRLKRAEEKFHEVDSIPDCAGQPYSVSQYLLDTEQKGKEDVRIIFNARGGAVYPGYTASQVMFELVRVISEHAAGSNMVTSMLEHPSAFDAVSYYAEKTQCELRVADADPLTGGVDAEAILSLIDKNTALLCVMAASNISGYIYDIKKIVTRAKAINPDIYIIVDAVQHAPHGVLDISGLNIDAINFAPYKFFGVKGAGFAFISDRAAGLVHHKLKGKPDADWELGTPAPAHYAALSEVVDYICRLGQKDTDSEDISSKANRRTLFAAGMDRIAEHERGLLHLLLNGTDKVQGLRAVQGVTVCVDNGDLSRRNLITGIVFDDLNCTDAVREFAKRNVIVHERAVSSLYSQRILTSCELNSLIRVSPLHCHSQEDIEAFLQITRDIIAESRTGRLSAPSMT</sequence>
<keyword evidence="1" id="KW-0663">Pyridoxal phosphate</keyword>
<evidence type="ECO:0000313" key="4">
    <source>
        <dbReference type="Proteomes" id="UP000092377"/>
    </source>
</evidence>
<dbReference type="RefSeq" id="WP_067401477.1">
    <property type="nucleotide sequence ID" value="NZ_LZEY01000012.1"/>
</dbReference>
<dbReference type="OrthoDB" id="7592443at2"/>
<dbReference type="GO" id="GO:0008483">
    <property type="term" value="F:transaminase activity"/>
    <property type="evidence" value="ECO:0007669"/>
    <property type="project" value="UniProtKB-KW"/>
</dbReference>
<dbReference type="EMBL" id="LZEY01000012">
    <property type="protein sequence ID" value="OBU11119.1"/>
    <property type="molecule type" value="Genomic_DNA"/>
</dbReference>
<accession>A0A1B8HNR9</accession>
<name>A0A1B8HNR9_9GAMM</name>
<dbReference type="InterPro" id="IPR015424">
    <property type="entry name" value="PyrdxlP-dep_Trfase"/>
</dbReference>
<keyword evidence="3" id="KW-0808">Transferase</keyword>
<protein>
    <submittedName>
        <fullName evidence="3">Aminotransferase</fullName>
    </submittedName>
</protein>
<dbReference type="SUPFAM" id="SSF53383">
    <property type="entry name" value="PLP-dependent transferases"/>
    <property type="match status" value="1"/>
</dbReference>
<dbReference type="InterPro" id="IPR000192">
    <property type="entry name" value="Aminotrans_V_dom"/>
</dbReference>
<organism evidence="3 4">
    <name type="scientific">Morganella psychrotolerans</name>
    <dbReference type="NCBI Taxonomy" id="368603"/>
    <lineage>
        <taxon>Bacteria</taxon>
        <taxon>Pseudomonadati</taxon>
        <taxon>Pseudomonadota</taxon>
        <taxon>Gammaproteobacteria</taxon>
        <taxon>Enterobacterales</taxon>
        <taxon>Morganellaceae</taxon>
        <taxon>Morganella</taxon>
    </lineage>
</organism>